<dbReference type="Proteomes" id="UP000297288">
    <property type="component" value="Unassembled WGS sequence"/>
</dbReference>
<dbReference type="InterPro" id="IPR027303">
    <property type="entry name" value="Gln_synth_gly_rich_site"/>
</dbReference>
<feature type="modified residue" description="O-AMP-tyrosine" evidence="15">
    <location>
        <position position="369"/>
    </location>
</feature>
<dbReference type="SUPFAM" id="SSF55931">
    <property type="entry name" value="Glutamine synthetase/guanido kinase"/>
    <property type="match status" value="1"/>
</dbReference>
<dbReference type="PROSITE" id="PS00180">
    <property type="entry name" value="GLNA_1"/>
    <property type="match status" value="1"/>
</dbReference>
<feature type="domain" description="GS beta-grasp" evidence="19">
    <location>
        <begin position="13"/>
        <end position="98"/>
    </location>
</feature>
<dbReference type="EC" id="6.3.1.2" evidence="3 18"/>
<comment type="similarity">
    <text evidence="2 16 17">Belongs to the glutamine synthetase family.</text>
</comment>
<dbReference type="Pfam" id="PF03951">
    <property type="entry name" value="Gln-synt_N"/>
    <property type="match status" value="1"/>
</dbReference>
<dbReference type="GO" id="GO:0016020">
    <property type="term" value="C:membrane"/>
    <property type="evidence" value="ECO:0007669"/>
    <property type="project" value="TreeGrafter"/>
</dbReference>
<dbReference type="STRING" id="28234.SAMN04488588_1095"/>
<reference evidence="21 23" key="1">
    <citation type="submission" date="2016-10" db="EMBL/GenBank/DDBJ databases">
        <authorList>
            <person name="de Groot N.N."/>
        </authorList>
    </citation>
    <scope>NUCLEOTIDE SEQUENCE [LARGE SCALE GENOMIC DNA]</scope>
    <source>
        <strain evidence="21 23">WG14</strain>
    </source>
</reference>
<evidence type="ECO:0000256" key="14">
    <source>
        <dbReference type="PIRSR" id="PIRSR604809-3"/>
    </source>
</evidence>
<accession>A0A1G6LNK9</accession>
<feature type="binding site" evidence="14">
    <location>
        <position position="329"/>
    </location>
    <ligand>
        <name>Mg(2+)</name>
        <dbReference type="ChEBI" id="CHEBI:18420"/>
        <label>1</label>
    </ligand>
</feature>
<organism evidence="21 23">
    <name type="scientific">Geotoga petraea</name>
    <dbReference type="NCBI Taxonomy" id="28234"/>
    <lineage>
        <taxon>Bacteria</taxon>
        <taxon>Thermotogati</taxon>
        <taxon>Thermotogota</taxon>
        <taxon>Thermotogae</taxon>
        <taxon>Petrotogales</taxon>
        <taxon>Petrotogaceae</taxon>
        <taxon>Geotoga</taxon>
    </lineage>
</organism>
<dbReference type="GO" id="GO:0005524">
    <property type="term" value="F:ATP binding"/>
    <property type="evidence" value="ECO:0007669"/>
    <property type="project" value="UniProtKB-KW"/>
</dbReference>
<dbReference type="PROSITE" id="PS00181">
    <property type="entry name" value="GLNA_ATP"/>
    <property type="match status" value="1"/>
</dbReference>
<protein>
    <recommendedName>
        <fullName evidence="4 18">Glutamine synthetase</fullName>
        <ecNumber evidence="3 18">6.3.1.2</ecNumber>
    </recommendedName>
</protein>
<evidence type="ECO:0000256" key="9">
    <source>
        <dbReference type="ARBA" id="ARBA00022840"/>
    </source>
</evidence>
<name>A0A1G6LNK9_9BACT</name>
<dbReference type="EMBL" id="FMYV01000004">
    <property type="protein sequence ID" value="SDC44840.1"/>
    <property type="molecule type" value="Genomic_DNA"/>
</dbReference>
<evidence type="ECO:0000313" key="21">
    <source>
        <dbReference type="EMBL" id="SDC44840.1"/>
    </source>
</evidence>
<dbReference type="AlphaFoldDB" id="A0A1G6LNK9"/>
<feature type="binding site" evidence="12">
    <location>
        <position position="312"/>
    </location>
    <ligand>
        <name>L-glutamate</name>
        <dbReference type="ChEBI" id="CHEBI:29985"/>
    </ligand>
</feature>
<evidence type="ECO:0000256" key="10">
    <source>
        <dbReference type="ARBA" id="ARBA00022842"/>
    </source>
</evidence>
<evidence type="ECO:0000256" key="15">
    <source>
        <dbReference type="PIRSR" id="PIRSR604809-50"/>
    </source>
</evidence>
<keyword evidence="5" id="KW-0963">Cytoplasm</keyword>
<dbReference type="Gene3D" id="3.30.590.10">
    <property type="entry name" value="Glutamine synthetase/guanido kinase, catalytic domain"/>
    <property type="match status" value="1"/>
</dbReference>
<dbReference type="PROSITE" id="PS51986">
    <property type="entry name" value="GS_BETA_GRASP"/>
    <property type="match status" value="1"/>
</dbReference>
<dbReference type="GO" id="GO:0004356">
    <property type="term" value="F:glutamine synthetase activity"/>
    <property type="evidence" value="ECO:0007669"/>
    <property type="project" value="UniProtKB-EC"/>
</dbReference>
<keyword evidence="7 14" id="KW-0479">Metal-binding</keyword>
<feature type="binding site" evidence="13">
    <location>
        <position position="312"/>
    </location>
    <ligand>
        <name>ATP</name>
        <dbReference type="ChEBI" id="CHEBI:30616"/>
    </ligand>
</feature>
<evidence type="ECO:0000256" key="6">
    <source>
        <dbReference type="ARBA" id="ARBA00022598"/>
    </source>
</evidence>
<evidence type="ECO:0000256" key="11">
    <source>
        <dbReference type="ARBA" id="ARBA00049436"/>
    </source>
</evidence>
<dbReference type="Pfam" id="PF00120">
    <property type="entry name" value="Gln-synt_C"/>
    <property type="match status" value="1"/>
</dbReference>
<evidence type="ECO:0000256" key="5">
    <source>
        <dbReference type="ARBA" id="ARBA00022490"/>
    </source>
</evidence>
<keyword evidence="6 18" id="KW-0436">Ligase</keyword>
<dbReference type="InterPro" id="IPR008147">
    <property type="entry name" value="Gln_synt_N"/>
</dbReference>
<evidence type="ECO:0000256" key="1">
    <source>
        <dbReference type="ARBA" id="ARBA00004496"/>
    </source>
</evidence>
<evidence type="ECO:0000259" key="19">
    <source>
        <dbReference type="PROSITE" id="PS51986"/>
    </source>
</evidence>
<feature type="binding site" evidence="12">
    <location>
        <position position="294"/>
    </location>
    <ligand>
        <name>L-glutamate</name>
        <dbReference type="ChEBI" id="CHEBI:29985"/>
    </ligand>
</feature>
<evidence type="ECO:0000256" key="18">
    <source>
        <dbReference type="RuleBase" id="RU004356"/>
    </source>
</evidence>
<feature type="binding site" evidence="12">
    <location>
        <position position="331"/>
    </location>
    <ligand>
        <name>L-glutamate</name>
        <dbReference type="ChEBI" id="CHEBI:29985"/>
    </ligand>
</feature>
<dbReference type="InterPro" id="IPR008146">
    <property type="entry name" value="Gln_synth_cat_dom"/>
</dbReference>
<dbReference type="InterPro" id="IPR014746">
    <property type="entry name" value="Gln_synth/guanido_kin_cat_dom"/>
</dbReference>
<feature type="binding site" evidence="14">
    <location>
        <position position="185"/>
    </location>
    <ligand>
        <name>Mg(2+)</name>
        <dbReference type="ChEBI" id="CHEBI:18420"/>
        <label>1</label>
    </ligand>
</feature>
<evidence type="ECO:0000256" key="12">
    <source>
        <dbReference type="PIRSR" id="PIRSR604809-1"/>
    </source>
</evidence>
<feature type="binding site" evidence="14">
    <location>
        <position position="192"/>
    </location>
    <ligand>
        <name>Mg(2+)</name>
        <dbReference type="ChEBI" id="CHEBI:18420"/>
        <label>1</label>
    </ligand>
</feature>
<evidence type="ECO:0000256" key="2">
    <source>
        <dbReference type="ARBA" id="ARBA00009897"/>
    </source>
</evidence>
<dbReference type="InterPro" id="IPR036651">
    <property type="entry name" value="Gln_synt_N_sf"/>
</dbReference>
<dbReference type="OrthoDB" id="9807095at2"/>
<reference evidence="22 24" key="2">
    <citation type="submission" date="2019-04" db="EMBL/GenBank/DDBJ databases">
        <title>Draft genome sequence data and analysis of a Fermenting Bacterium, Geotoga petraea strain HO-Geo1, isolated from heavy-oil petroleum reservoir in Russia.</title>
        <authorList>
            <person name="Grouzdev D.S."/>
            <person name="Semenova E.M."/>
            <person name="Sokolova D.S."/>
            <person name="Tourova T.P."/>
            <person name="Poltaraus A.B."/>
            <person name="Nazina T.N."/>
        </authorList>
    </citation>
    <scope>NUCLEOTIDE SEQUENCE [LARGE SCALE GENOMIC DNA]</scope>
    <source>
        <strain evidence="22 24">HO-Geo1</strain>
    </source>
</reference>
<feature type="binding site" evidence="12">
    <location>
        <position position="300"/>
    </location>
    <ligand>
        <name>L-glutamate</name>
        <dbReference type="ChEBI" id="CHEBI:29985"/>
    </ligand>
</feature>
<evidence type="ECO:0000256" key="3">
    <source>
        <dbReference type="ARBA" id="ARBA00012937"/>
    </source>
</evidence>
<keyword evidence="9 13" id="KW-0067">ATP-binding</keyword>
<keyword evidence="15" id="KW-0597">Phosphoprotein</keyword>
<evidence type="ECO:0000256" key="8">
    <source>
        <dbReference type="ARBA" id="ARBA00022741"/>
    </source>
</evidence>
<dbReference type="FunFam" id="3.10.20.70:FF:000005">
    <property type="entry name" value="Glutamine synthetase"/>
    <property type="match status" value="1"/>
</dbReference>
<dbReference type="NCBIfam" id="TIGR00653">
    <property type="entry name" value="GlnA"/>
    <property type="match status" value="1"/>
</dbReference>
<dbReference type="FunFam" id="3.30.590.10:FF:000003">
    <property type="entry name" value="Glutamine synthetase 2"/>
    <property type="match status" value="1"/>
</dbReference>
<feature type="binding site" evidence="13">
    <location>
        <begin position="195"/>
        <end position="197"/>
    </location>
    <ligand>
        <name>ATP</name>
        <dbReference type="ChEBI" id="CHEBI:30616"/>
    </ligand>
</feature>
<dbReference type="InterPro" id="IPR027302">
    <property type="entry name" value="Gln_synth_N_conserv_site"/>
</dbReference>
<evidence type="ECO:0000259" key="20">
    <source>
        <dbReference type="PROSITE" id="PS51987"/>
    </source>
</evidence>
<feature type="binding site" evidence="14">
    <location>
        <position position="128"/>
    </location>
    <ligand>
        <name>Mg(2+)</name>
        <dbReference type="ChEBI" id="CHEBI:18420"/>
        <label>1</label>
    </ligand>
</feature>
<feature type="binding site" evidence="13">
    <location>
        <position position="324"/>
    </location>
    <ligand>
        <name>ATP</name>
        <dbReference type="ChEBI" id="CHEBI:30616"/>
    </ligand>
</feature>
<comment type="cofactor">
    <cofactor evidence="14">
        <name>Mg(2+)</name>
        <dbReference type="ChEBI" id="CHEBI:18420"/>
    </cofactor>
    <text evidence="14">Binds 2 Mg(2+) ions per subunit.</text>
</comment>
<dbReference type="SUPFAM" id="SSF54368">
    <property type="entry name" value="Glutamine synthetase, N-terminal domain"/>
    <property type="match status" value="1"/>
</dbReference>
<comment type="subcellular location">
    <subcellularLocation>
        <location evidence="1">Cytoplasm</location>
    </subcellularLocation>
</comment>
<keyword evidence="23" id="KW-1185">Reference proteome</keyword>
<dbReference type="Proteomes" id="UP000199322">
    <property type="component" value="Unassembled WGS sequence"/>
</dbReference>
<sequence length="440" mass="49952">MTKGELKDLVEKEGVKFVRLQVTDINGMLKNVEIPVARLEESLSEGTMFDGSSIEGFARIDESDMLLKPDMDTFTVLPWTVEKGKVARFICDILTPEGNHFEGDPRYVLKKVINQLNEYGYEGYCGPEPEFFLLPRDEKSNPVLELVDDGGYFDLLPIDLGEETRKYIVEAFGDMRINVEASHHEVAPSQHEIDFEYDKLLRTADNIQTFKLVVKTVALLRGLHATFMPKPFANINGSGMHTHLSLFNNGENIFYDKNAERELSDELKYFIGGIIKHIKAITAIANPTINSYKRLVPGFEAPTNIAWSVSNRSALIRVPSTRGKGTRAELRSPDPTANPYLLLAVVFASGLEGIKNKIVPEEPVIENIYKLNEKEKVHRGIDNLPDSLEKSILALKEDKFIQQVLGKHIIRSFIAIKEQEILEYKTQVTDWEIKKYLKYF</sequence>
<dbReference type="GO" id="GO:0005737">
    <property type="term" value="C:cytoplasm"/>
    <property type="evidence" value="ECO:0007669"/>
    <property type="project" value="UniProtKB-SubCell"/>
</dbReference>
<feature type="binding site" evidence="14">
    <location>
        <position position="241"/>
    </location>
    <ligand>
        <name>Mg(2+)</name>
        <dbReference type="ChEBI" id="CHEBI:18420"/>
        <label>1</label>
    </ligand>
</feature>
<feature type="binding site" evidence="14">
    <location>
        <position position="130"/>
    </location>
    <ligand>
        <name>Mg(2+)</name>
        <dbReference type="ChEBI" id="CHEBI:18420"/>
        <label>1</label>
    </ligand>
</feature>
<dbReference type="InterPro" id="IPR004809">
    <property type="entry name" value="Gln_synth_I"/>
</dbReference>
<proteinExistence type="inferred from homology"/>
<dbReference type="Gene3D" id="3.10.20.70">
    <property type="entry name" value="Glutamine synthetase, N-terminal domain"/>
    <property type="match status" value="1"/>
</dbReference>
<dbReference type="EMBL" id="SRME01000004">
    <property type="protein sequence ID" value="TGG87590.1"/>
    <property type="molecule type" value="Genomic_DNA"/>
</dbReference>
<dbReference type="GO" id="GO:0006542">
    <property type="term" value="P:glutamine biosynthetic process"/>
    <property type="evidence" value="ECO:0007669"/>
    <property type="project" value="InterPro"/>
</dbReference>
<feature type="binding site" evidence="13">
    <location>
        <begin position="243"/>
        <end position="245"/>
    </location>
    <ligand>
        <name>ATP</name>
        <dbReference type="ChEBI" id="CHEBI:30616"/>
    </ligand>
</feature>
<evidence type="ECO:0000256" key="4">
    <source>
        <dbReference type="ARBA" id="ARBA00021364"/>
    </source>
</evidence>
<comment type="catalytic activity">
    <reaction evidence="11 18">
        <text>L-glutamate + NH4(+) + ATP = L-glutamine + ADP + phosphate + H(+)</text>
        <dbReference type="Rhea" id="RHEA:16169"/>
        <dbReference type="ChEBI" id="CHEBI:15378"/>
        <dbReference type="ChEBI" id="CHEBI:28938"/>
        <dbReference type="ChEBI" id="CHEBI:29985"/>
        <dbReference type="ChEBI" id="CHEBI:30616"/>
        <dbReference type="ChEBI" id="CHEBI:43474"/>
        <dbReference type="ChEBI" id="CHEBI:58359"/>
        <dbReference type="ChEBI" id="CHEBI:456216"/>
        <dbReference type="EC" id="6.3.1.2"/>
    </reaction>
</comment>
<evidence type="ECO:0000256" key="17">
    <source>
        <dbReference type="RuleBase" id="RU000384"/>
    </source>
</evidence>
<dbReference type="GO" id="GO:0046872">
    <property type="term" value="F:metal ion binding"/>
    <property type="evidence" value="ECO:0007669"/>
    <property type="project" value="UniProtKB-KW"/>
</dbReference>
<evidence type="ECO:0000256" key="7">
    <source>
        <dbReference type="ARBA" id="ARBA00022723"/>
    </source>
</evidence>
<dbReference type="PANTHER" id="PTHR43407">
    <property type="entry name" value="GLUTAMINE SYNTHETASE"/>
    <property type="match status" value="1"/>
</dbReference>
<feature type="domain" description="GS catalytic" evidence="20">
    <location>
        <begin position="105"/>
        <end position="440"/>
    </location>
</feature>
<feature type="binding site" evidence="13">
    <location>
        <position position="180"/>
    </location>
    <ligand>
        <name>ATP</name>
        <dbReference type="ChEBI" id="CHEBI:30616"/>
    </ligand>
</feature>
<feature type="binding site" evidence="12">
    <location>
        <begin position="236"/>
        <end position="237"/>
    </location>
    <ligand>
        <name>L-glutamate</name>
        <dbReference type="ChEBI" id="CHEBI:29985"/>
    </ligand>
</feature>
<evidence type="ECO:0000313" key="23">
    <source>
        <dbReference type="Proteomes" id="UP000199322"/>
    </source>
</evidence>
<evidence type="ECO:0000256" key="16">
    <source>
        <dbReference type="PROSITE-ProRule" id="PRU01330"/>
    </source>
</evidence>
<dbReference type="PROSITE" id="PS51987">
    <property type="entry name" value="GS_CATALYTIC"/>
    <property type="match status" value="1"/>
</dbReference>
<dbReference type="PANTHER" id="PTHR43407:SF1">
    <property type="entry name" value="LENGSIN"/>
    <property type="match status" value="1"/>
</dbReference>
<keyword evidence="10 14" id="KW-0460">Magnesium</keyword>
<dbReference type="RefSeq" id="WP_091403460.1">
    <property type="nucleotide sequence ID" value="NZ_FMYV01000004.1"/>
</dbReference>
<dbReference type="SMART" id="SM01230">
    <property type="entry name" value="Gln-synt_C"/>
    <property type="match status" value="1"/>
</dbReference>
<evidence type="ECO:0000256" key="13">
    <source>
        <dbReference type="PIRSR" id="PIRSR604809-2"/>
    </source>
</evidence>
<keyword evidence="8 13" id="KW-0547">Nucleotide-binding</keyword>
<evidence type="ECO:0000313" key="22">
    <source>
        <dbReference type="EMBL" id="TGG87590.1"/>
    </source>
</evidence>
<gene>
    <name evidence="22" type="primary">glnA</name>
    <name evidence="22" type="ORF">E4650_07550</name>
    <name evidence="21" type="ORF">SAMN04488588_1095</name>
</gene>
<evidence type="ECO:0000313" key="24">
    <source>
        <dbReference type="Proteomes" id="UP000297288"/>
    </source>
</evidence>